<comment type="caution">
    <text evidence="1">The sequence shown here is derived from an EMBL/GenBank/DDBJ whole genome shotgun (WGS) entry which is preliminary data.</text>
</comment>
<dbReference type="Proteomes" id="UP000789366">
    <property type="component" value="Unassembled WGS sequence"/>
</dbReference>
<protein>
    <submittedName>
        <fullName evidence="1">15767_t:CDS:1</fullName>
    </submittedName>
</protein>
<reference evidence="1" key="1">
    <citation type="submission" date="2021-06" db="EMBL/GenBank/DDBJ databases">
        <authorList>
            <person name="Kallberg Y."/>
            <person name="Tangrot J."/>
            <person name="Rosling A."/>
        </authorList>
    </citation>
    <scope>NUCLEOTIDE SEQUENCE</scope>
    <source>
        <strain evidence="1">28 12/20/2015</strain>
    </source>
</reference>
<evidence type="ECO:0000313" key="2">
    <source>
        <dbReference type="Proteomes" id="UP000789366"/>
    </source>
</evidence>
<sequence>MYIDKCVTVIQVALLEYIKDQYAKIYSQEEVKIENINEITENIKKVSDQQN</sequence>
<name>A0ACA9Q4I7_9GLOM</name>
<gene>
    <name evidence="1" type="ORF">SPELUC_LOCUS12952</name>
</gene>
<accession>A0ACA9Q4I7</accession>
<proteinExistence type="predicted"/>
<keyword evidence="2" id="KW-1185">Reference proteome</keyword>
<dbReference type="EMBL" id="CAJVPW010032392">
    <property type="protein sequence ID" value="CAG8728718.1"/>
    <property type="molecule type" value="Genomic_DNA"/>
</dbReference>
<feature type="non-terminal residue" evidence="1">
    <location>
        <position position="51"/>
    </location>
</feature>
<evidence type="ECO:0000313" key="1">
    <source>
        <dbReference type="EMBL" id="CAG8728718.1"/>
    </source>
</evidence>
<organism evidence="1 2">
    <name type="scientific">Cetraspora pellucida</name>
    <dbReference type="NCBI Taxonomy" id="1433469"/>
    <lineage>
        <taxon>Eukaryota</taxon>
        <taxon>Fungi</taxon>
        <taxon>Fungi incertae sedis</taxon>
        <taxon>Mucoromycota</taxon>
        <taxon>Glomeromycotina</taxon>
        <taxon>Glomeromycetes</taxon>
        <taxon>Diversisporales</taxon>
        <taxon>Gigasporaceae</taxon>
        <taxon>Cetraspora</taxon>
    </lineage>
</organism>